<evidence type="ECO:0000256" key="2">
    <source>
        <dbReference type="ARBA" id="ARBA00006997"/>
    </source>
</evidence>
<feature type="binding site" evidence="11">
    <location>
        <position position="206"/>
    </location>
    <ligand>
        <name>substrate</name>
    </ligand>
</feature>
<feature type="binding site" evidence="11">
    <location>
        <position position="245"/>
    </location>
    <ligand>
        <name>ATP</name>
        <dbReference type="ChEBI" id="CHEBI:30616"/>
    </ligand>
</feature>
<keyword evidence="4 11" id="KW-0028">Amino-acid biosynthesis</keyword>
<evidence type="ECO:0000256" key="3">
    <source>
        <dbReference type="ARBA" id="ARBA00012154"/>
    </source>
</evidence>
<dbReference type="EMBL" id="CP102480">
    <property type="protein sequence ID" value="UUX51398.1"/>
    <property type="molecule type" value="Genomic_DNA"/>
</dbReference>
<gene>
    <name evidence="11" type="primary">aroK</name>
    <name evidence="13" type="ORF">NUH88_06800</name>
</gene>
<dbReference type="GO" id="GO:0009073">
    <property type="term" value="P:aromatic amino acid family biosynthetic process"/>
    <property type="evidence" value="ECO:0007669"/>
    <property type="project" value="UniProtKB-KW"/>
</dbReference>
<evidence type="ECO:0000256" key="7">
    <source>
        <dbReference type="ARBA" id="ARBA00022777"/>
    </source>
</evidence>
<evidence type="ECO:0000256" key="8">
    <source>
        <dbReference type="ARBA" id="ARBA00022840"/>
    </source>
</evidence>
<dbReference type="GO" id="GO:0008652">
    <property type="term" value="P:amino acid biosynthetic process"/>
    <property type="evidence" value="ECO:0007669"/>
    <property type="project" value="UniProtKB-KW"/>
</dbReference>
<comment type="similarity">
    <text evidence="2 11">Belongs to the shikimate kinase family.</text>
</comment>
<keyword evidence="9 11" id="KW-0057">Aromatic amino acid biosynthesis</keyword>
<keyword evidence="11" id="KW-0479">Metal-binding</keyword>
<feature type="binding site" evidence="11">
    <location>
        <position position="264"/>
    </location>
    <ligand>
        <name>substrate</name>
    </ligand>
</feature>
<dbReference type="PANTHER" id="PTHR21087">
    <property type="entry name" value="SHIKIMATE KINASE"/>
    <property type="match status" value="1"/>
</dbReference>
<dbReference type="GO" id="GO:0009423">
    <property type="term" value="P:chorismate biosynthetic process"/>
    <property type="evidence" value="ECO:0007669"/>
    <property type="project" value="UniProtKB-UniRule"/>
</dbReference>
<dbReference type="Proteomes" id="UP001060336">
    <property type="component" value="Chromosome"/>
</dbReference>
<dbReference type="InterPro" id="IPR001387">
    <property type="entry name" value="Cro/C1-type_HTH"/>
</dbReference>
<evidence type="ECO:0000256" key="11">
    <source>
        <dbReference type="HAMAP-Rule" id="MF_00109"/>
    </source>
</evidence>
<dbReference type="SUPFAM" id="SSF47413">
    <property type="entry name" value="lambda repressor-like DNA-binding domains"/>
    <property type="match status" value="1"/>
</dbReference>
<evidence type="ECO:0000256" key="5">
    <source>
        <dbReference type="ARBA" id="ARBA00022679"/>
    </source>
</evidence>
<comment type="subcellular location">
    <subcellularLocation>
        <location evidence="11">Cytoplasm</location>
    </subcellularLocation>
</comment>
<dbReference type="PANTHER" id="PTHR21087:SF16">
    <property type="entry name" value="SHIKIMATE KINASE 1, CHLOROPLASTIC"/>
    <property type="match status" value="1"/>
</dbReference>
<keyword evidence="11" id="KW-0460">Magnesium</keyword>
<evidence type="ECO:0000256" key="4">
    <source>
        <dbReference type="ARBA" id="ARBA00022605"/>
    </source>
</evidence>
<dbReference type="SMART" id="SM00530">
    <property type="entry name" value="HTH_XRE"/>
    <property type="match status" value="1"/>
</dbReference>
<dbReference type="Pfam" id="PF13560">
    <property type="entry name" value="HTH_31"/>
    <property type="match status" value="1"/>
</dbReference>
<dbReference type="GO" id="GO:0003677">
    <property type="term" value="F:DNA binding"/>
    <property type="evidence" value="ECO:0007669"/>
    <property type="project" value="InterPro"/>
</dbReference>
<dbReference type="Gene3D" id="3.40.50.300">
    <property type="entry name" value="P-loop containing nucleotide triphosphate hydrolases"/>
    <property type="match status" value="1"/>
</dbReference>
<comment type="caution">
    <text evidence="11">Lacks conserved residue(s) required for the propagation of feature annotation.</text>
</comment>
<dbReference type="CDD" id="cd00093">
    <property type="entry name" value="HTH_XRE"/>
    <property type="match status" value="1"/>
</dbReference>
<evidence type="ECO:0000313" key="14">
    <source>
        <dbReference type="Proteomes" id="UP001060336"/>
    </source>
</evidence>
<dbReference type="InterPro" id="IPR010982">
    <property type="entry name" value="Lambda_DNA-bd_dom_sf"/>
</dbReference>
<dbReference type="AlphaFoldDB" id="A0A9J7AWA9"/>
<sequence>MRQRTQNEAPPRRSTLGIEDYLARLGDRVRAARARRGMSRKILARDSGVSERYLAQLESGRGNPSVAVLHQIADAMDMSVMELADPHGGTDPALAEILSLLSPLDGGELAEAARLLEQRFAGSSTRGNRIALIGLRGAGKTTLGRALAEKLGVPFIELNRVIEQDYGASIGELLSLSGQPAFRRYENRCLNQILTDYEEAVISTGGGIVANPETYTMLLRRAHTIWLQASPEEHMQRVVEQGDMRPMEQNREAMTDLRAILEARAPLYDRAEANVDTAGETLETSLTKLTETARGLIG</sequence>
<reference evidence="13" key="1">
    <citation type="submission" date="2022-08" db="EMBL/GenBank/DDBJ databases">
        <title>Nisaea acidiphila sp. nov., isolated from a marine algal debris and emended description of the genus Nisaea Urios et al. 2008.</title>
        <authorList>
            <person name="Kwon K."/>
        </authorList>
    </citation>
    <scope>NUCLEOTIDE SEQUENCE</scope>
    <source>
        <strain evidence="13">MEBiC11861</strain>
    </source>
</reference>
<dbReference type="RefSeq" id="WP_257770856.1">
    <property type="nucleotide sequence ID" value="NZ_CP102480.1"/>
</dbReference>
<evidence type="ECO:0000313" key="13">
    <source>
        <dbReference type="EMBL" id="UUX51398.1"/>
    </source>
</evidence>
<dbReference type="PROSITE" id="PS01128">
    <property type="entry name" value="SHIKIMATE_KINASE"/>
    <property type="match status" value="1"/>
</dbReference>
<dbReference type="SUPFAM" id="SSF52540">
    <property type="entry name" value="P-loop containing nucleoside triphosphate hydrolases"/>
    <property type="match status" value="1"/>
</dbReference>
<comment type="pathway">
    <text evidence="1 11">Metabolic intermediate biosynthesis; chorismate biosynthesis; chorismate from D-erythrose 4-phosphate and phosphoenolpyruvate: step 5/7.</text>
</comment>
<dbReference type="InterPro" id="IPR000623">
    <property type="entry name" value="Shikimate_kinase/TSH1"/>
</dbReference>
<feature type="binding site" evidence="11">
    <location>
        <position position="183"/>
    </location>
    <ligand>
        <name>substrate</name>
    </ligand>
</feature>
<dbReference type="GO" id="GO:0004765">
    <property type="term" value="F:shikimate kinase activity"/>
    <property type="evidence" value="ECO:0007669"/>
    <property type="project" value="UniProtKB-UniRule"/>
</dbReference>
<dbReference type="CDD" id="cd00464">
    <property type="entry name" value="SK"/>
    <property type="match status" value="1"/>
</dbReference>
<comment type="catalytic activity">
    <reaction evidence="10 11">
        <text>shikimate + ATP = 3-phosphoshikimate + ADP + H(+)</text>
        <dbReference type="Rhea" id="RHEA:13121"/>
        <dbReference type="ChEBI" id="CHEBI:15378"/>
        <dbReference type="ChEBI" id="CHEBI:30616"/>
        <dbReference type="ChEBI" id="CHEBI:36208"/>
        <dbReference type="ChEBI" id="CHEBI:145989"/>
        <dbReference type="ChEBI" id="CHEBI:456216"/>
        <dbReference type="EC" id="2.7.1.71"/>
    </reaction>
</comment>
<name>A0A9J7AWA9_9PROT</name>
<evidence type="ECO:0000256" key="10">
    <source>
        <dbReference type="ARBA" id="ARBA00048567"/>
    </source>
</evidence>
<keyword evidence="7 11" id="KW-0418">Kinase</keyword>
<comment type="function">
    <text evidence="11">Catalyzes the specific phosphorylation of the 3-hydroxyl group of shikimic acid using ATP as a cosubstrate.</text>
</comment>
<keyword evidence="14" id="KW-1185">Reference proteome</keyword>
<evidence type="ECO:0000256" key="1">
    <source>
        <dbReference type="ARBA" id="ARBA00004842"/>
    </source>
</evidence>
<keyword evidence="6 11" id="KW-0547">Nucleotide-binding</keyword>
<feature type="binding site" evidence="11">
    <location>
        <begin position="137"/>
        <end position="142"/>
    </location>
    <ligand>
        <name>ATP</name>
        <dbReference type="ChEBI" id="CHEBI:30616"/>
    </ligand>
</feature>
<dbReference type="PROSITE" id="PS50943">
    <property type="entry name" value="HTH_CROC1"/>
    <property type="match status" value="1"/>
</dbReference>
<dbReference type="Gene3D" id="1.10.260.40">
    <property type="entry name" value="lambda repressor-like DNA-binding domains"/>
    <property type="match status" value="1"/>
</dbReference>
<dbReference type="Pfam" id="PF01202">
    <property type="entry name" value="SKI"/>
    <property type="match status" value="1"/>
</dbReference>
<accession>A0A9J7AWA9</accession>
<dbReference type="GO" id="GO:0000287">
    <property type="term" value="F:magnesium ion binding"/>
    <property type="evidence" value="ECO:0007669"/>
    <property type="project" value="UniProtKB-UniRule"/>
</dbReference>
<dbReference type="HAMAP" id="MF_00109">
    <property type="entry name" value="Shikimate_kinase"/>
    <property type="match status" value="1"/>
</dbReference>
<dbReference type="PRINTS" id="PR01100">
    <property type="entry name" value="SHIKIMTKNASE"/>
</dbReference>
<dbReference type="KEGG" id="naci:NUH88_06800"/>
<dbReference type="InterPro" id="IPR027417">
    <property type="entry name" value="P-loop_NTPase"/>
</dbReference>
<dbReference type="EC" id="2.7.1.71" evidence="3 11"/>
<dbReference type="InterPro" id="IPR031322">
    <property type="entry name" value="Shikimate/glucono_kinase"/>
</dbReference>
<feature type="binding site" evidence="11">
    <location>
        <position position="141"/>
    </location>
    <ligand>
        <name>Mg(2+)</name>
        <dbReference type="ChEBI" id="CHEBI:18420"/>
    </ligand>
</feature>
<proteinExistence type="inferred from homology"/>
<protein>
    <recommendedName>
        <fullName evidence="3 11">Shikimate kinase</fullName>
        <shortName evidence="11">SK</shortName>
        <ecNumber evidence="3 11">2.7.1.71</ecNumber>
    </recommendedName>
</protein>
<keyword evidence="11" id="KW-0963">Cytoplasm</keyword>
<keyword evidence="8 11" id="KW-0067">ATP-binding</keyword>
<evidence type="ECO:0000259" key="12">
    <source>
        <dbReference type="PROSITE" id="PS50943"/>
    </source>
</evidence>
<organism evidence="13 14">
    <name type="scientific">Nisaea acidiphila</name>
    <dbReference type="NCBI Taxonomy" id="1862145"/>
    <lineage>
        <taxon>Bacteria</taxon>
        <taxon>Pseudomonadati</taxon>
        <taxon>Pseudomonadota</taxon>
        <taxon>Alphaproteobacteria</taxon>
        <taxon>Rhodospirillales</taxon>
        <taxon>Thalassobaculaceae</taxon>
        <taxon>Nisaea</taxon>
    </lineage>
</organism>
<dbReference type="GO" id="GO:0005829">
    <property type="term" value="C:cytosol"/>
    <property type="evidence" value="ECO:0007669"/>
    <property type="project" value="TreeGrafter"/>
</dbReference>
<comment type="subunit">
    <text evidence="11">Monomer.</text>
</comment>
<evidence type="ECO:0000256" key="9">
    <source>
        <dbReference type="ARBA" id="ARBA00023141"/>
    </source>
</evidence>
<comment type="cofactor">
    <cofactor evidence="11">
        <name>Mg(2+)</name>
        <dbReference type="ChEBI" id="CHEBI:18420"/>
    </cofactor>
    <text evidence="11">Binds 1 Mg(2+) ion per subunit.</text>
</comment>
<dbReference type="InterPro" id="IPR023000">
    <property type="entry name" value="Shikimate_kinase_CS"/>
</dbReference>
<dbReference type="GO" id="GO:0005524">
    <property type="term" value="F:ATP binding"/>
    <property type="evidence" value="ECO:0007669"/>
    <property type="project" value="UniProtKB-UniRule"/>
</dbReference>
<dbReference type="NCBIfam" id="NF006015">
    <property type="entry name" value="PRK08154.1"/>
    <property type="match status" value="1"/>
</dbReference>
<keyword evidence="5 11" id="KW-0808">Transferase</keyword>
<feature type="domain" description="HTH cro/C1-type" evidence="12">
    <location>
        <begin position="29"/>
        <end position="83"/>
    </location>
</feature>
<evidence type="ECO:0000256" key="6">
    <source>
        <dbReference type="ARBA" id="ARBA00022741"/>
    </source>
</evidence>